<comment type="caution">
    <text evidence="1">The sequence shown here is derived from an EMBL/GenBank/DDBJ whole genome shotgun (WGS) entry which is preliminary data.</text>
</comment>
<gene>
    <name evidence="1" type="ORF">GCM10008018_61490</name>
</gene>
<reference evidence="2" key="1">
    <citation type="journal article" date="2019" name="Int. J. Syst. Evol. Microbiol.">
        <title>The Global Catalogue of Microorganisms (GCM) 10K type strain sequencing project: providing services to taxonomists for standard genome sequencing and annotation.</title>
        <authorList>
            <consortium name="The Broad Institute Genomics Platform"/>
            <consortium name="The Broad Institute Genome Sequencing Center for Infectious Disease"/>
            <person name="Wu L."/>
            <person name="Ma J."/>
        </authorList>
    </citation>
    <scope>NUCLEOTIDE SEQUENCE [LARGE SCALE GENOMIC DNA]</scope>
    <source>
        <strain evidence="2">CGMCC 1.15043</strain>
    </source>
</reference>
<accession>A0ABQ1FDW2</accession>
<evidence type="ECO:0000313" key="2">
    <source>
        <dbReference type="Proteomes" id="UP000615455"/>
    </source>
</evidence>
<protein>
    <submittedName>
        <fullName evidence="1">Uncharacterized protein</fullName>
    </submittedName>
</protein>
<keyword evidence="2" id="KW-1185">Reference proteome</keyword>
<dbReference type="EMBL" id="BMHE01000052">
    <property type="protein sequence ID" value="GGA07444.1"/>
    <property type="molecule type" value="Genomic_DNA"/>
</dbReference>
<organism evidence="1 2">
    <name type="scientific">Paenibacillus marchantiophytorum</name>
    <dbReference type="NCBI Taxonomy" id="1619310"/>
    <lineage>
        <taxon>Bacteria</taxon>
        <taxon>Bacillati</taxon>
        <taxon>Bacillota</taxon>
        <taxon>Bacilli</taxon>
        <taxon>Bacillales</taxon>
        <taxon>Paenibacillaceae</taxon>
        <taxon>Paenibacillus</taxon>
    </lineage>
</organism>
<sequence>MLTPKIVRALDAYKPIREDILCRRKRLNQPASSFLRNVAIGYTGGELNLSLKKSHQYPGQKQELALKYLLIN</sequence>
<name>A0ABQ1FDW2_9BACL</name>
<proteinExistence type="predicted"/>
<dbReference type="Proteomes" id="UP000615455">
    <property type="component" value="Unassembled WGS sequence"/>
</dbReference>
<evidence type="ECO:0000313" key="1">
    <source>
        <dbReference type="EMBL" id="GGA07444.1"/>
    </source>
</evidence>